<keyword evidence="9 10" id="KW-0131">Cell cycle</keyword>
<dbReference type="Pfam" id="PF01926">
    <property type="entry name" value="MMR_HSR1"/>
    <property type="match status" value="1"/>
</dbReference>
<dbReference type="EMBL" id="JACHXO010000004">
    <property type="protein sequence ID" value="MBB3195377.1"/>
    <property type="molecule type" value="Genomic_DNA"/>
</dbReference>
<dbReference type="SUPFAM" id="SSF52540">
    <property type="entry name" value="P-loop containing nucleoside triphosphate hydrolases"/>
    <property type="match status" value="1"/>
</dbReference>
<evidence type="ECO:0000313" key="13">
    <source>
        <dbReference type="EMBL" id="MBB3195377.1"/>
    </source>
</evidence>
<dbReference type="InterPro" id="IPR030393">
    <property type="entry name" value="G_ENGB_dom"/>
</dbReference>
<keyword evidence="14" id="KW-1185">Reference proteome</keyword>
<dbReference type="PANTHER" id="PTHR11649">
    <property type="entry name" value="MSS1/TRME-RELATED GTP-BINDING PROTEIN"/>
    <property type="match status" value="1"/>
</dbReference>
<dbReference type="HAMAP" id="MF_00321">
    <property type="entry name" value="GTPase_EngB"/>
    <property type="match status" value="1"/>
</dbReference>
<protein>
    <recommendedName>
        <fullName evidence="10">Probable GTP-binding protein EngB</fullName>
    </recommendedName>
</protein>
<proteinExistence type="inferred from homology"/>
<feature type="compositionally biased region" description="Acidic residues" evidence="11">
    <location>
        <begin position="159"/>
        <end position="169"/>
    </location>
</feature>
<feature type="region of interest" description="Disordered" evidence="11">
    <location>
        <begin position="149"/>
        <end position="219"/>
    </location>
</feature>
<evidence type="ECO:0000256" key="9">
    <source>
        <dbReference type="ARBA" id="ARBA00023306"/>
    </source>
</evidence>
<keyword evidence="6" id="KW-0460">Magnesium</keyword>
<name>A0ABR6GTF1_9BURK</name>
<evidence type="ECO:0000259" key="12">
    <source>
        <dbReference type="PROSITE" id="PS51706"/>
    </source>
</evidence>
<evidence type="ECO:0000256" key="4">
    <source>
        <dbReference type="ARBA" id="ARBA00022723"/>
    </source>
</evidence>
<keyword evidence="5 10" id="KW-0547">Nucleotide-binding</keyword>
<reference evidence="13 14" key="1">
    <citation type="submission" date="2020-08" db="EMBL/GenBank/DDBJ databases">
        <title>Genomic Encyclopedia of Type Strains, Phase III (KMG-III): the genomes of soil and plant-associated and newly described type strains.</title>
        <authorList>
            <person name="Whitman W."/>
        </authorList>
    </citation>
    <scope>NUCLEOTIDE SEQUENCE [LARGE SCALE GENOMIC DNA]</scope>
    <source>
        <strain evidence="13 14">CECT 7247</strain>
    </source>
</reference>
<sequence length="448" mass="47195">MTDSNKKPASATPGKPAGRTSDETTTASSAAPEGAPGTPRSGPKGKKVSAAVQAAQAAKAAKSGVSAARKGRAKKRAAPNAKAGRQGVATPGAKGSQPGQAGVAAPKRRDAAAPGIEDAVETLTSAKRALAWTHTARFLTTASQLHHLPQNGVLPGQEPEPDEDFDDQDHDASGGFDDAGLSADHDRDDQEDQMDEGDEDGEPSRDPNAVPETLPARPLPEIAFVGRSNAGKSTAINTLAQQKRLAFASKTPGRTQHINLFVLGPKDAPDALFADLPGYGYAAVARDAKLRWQRVMADYLSQRETLSGVVLMVDSRHGLTDLDKQLLEFVSDRVTAGEVSLLVLLTKADKLNRKDGAAALEQVQKELAVLATEDSDIAVSLFSALSKQGLDDAAELIYDWAHREPRVLRDYDDDEMGVPEATDADPADGADDAHDADPADDTDDTRKP</sequence>
<evidence type="ECO:0000256" key="11">
    <source>
        <dbReference type="SAM" id="MobiDB-lite"/>
    </source>
</evidence>
<evidence type="ECO:0000256" key="6">
    <source>
        <dbReference type="ARBA" id="ARBA00022842"/>
    </source>
</evidence>
<evidence type="ECO:0000256" key="5">
    <source>
        <dbReference type="ARBA" id="ARBA00022741"/>
    </source>
</evidence>
<evidence type="ECO:0000313" key="14">
    <source>
        <dbReference type="Proteomes" id="UP000574369"/>
    </source>
</evidence>
<evidence type="ECO:0000256" key="8">
    <source>
        <dbReference type="ARBA" id="ARBA00023210"/>
    </source>
</evidence>
<feature type="region of interest" description="Disordered" evidence="11">
    <location>
        <begin position="409"/>
        <end position="448"/>
    </location>
</feature>
<dbReference type="InterPro" id="IPR019987">
    <property type="entry name" value="GTP-bd_ribosome_bio_YsxC"/>
</dbReference>
<evidence type="ECO:0000256" key="10">
    <source>
        <dbReference type="HAMAP-Rule" id="MF_00321"/>
    </source>
</evidence>
<dbReference type="NCBIfam" id="TIGR03598">
    <property type="entry name" value="GTPase_YsxC"/>
    <property type="match status" value="1"/>
</dbReference>
<dbReference type="InterPro" id="IPR006073">
    <property type="entry name" value="GTP-bd"/>
</dbReference>
<feature type="compositionally biased region" description="Acidic residues" evidence="11">
    <location>
        <begin position="411"/>
        <end position="430"/>
    </location>
</feature>
<comment type="function">
    <text evidence="10">Necessary for normal cell division and for the maintenance of normal septation.</text>
</comment>
<organism evidence="13 14">
    <name type="scientific">Roseateles terrae</name>
    <dbReference type="NCBI Taxonomy" id="431060"/>
    <lineage>
        <taxon>Bacteria</taxon>
        <taxon>Pseudomonadati</taxon>
        <taxon>Pseudomonadota</taxon>
        <taxon>Betaproteobacteria</taxon>
        <taxon>Burkholderiales</taxon>
        <taxon>Sphaerotilaceae</taxon>
        <taxon>Roseateles</taxon>
    </lineage>
</organism>
<feature type="region of interest" description="Disordered" evidence="11">
    <location>
        <begin position="1"/>
        <end position="116"/>
    </location>
</feature>
<feature type="compositionally biased region" description="Acidic residues" evidence="11">
    <location>
        <begin position="438"/>
        <end position="448"/>
    </location>
</feature>
<keyword evidence="3 10" id="KW-0132">Cell division</keyword>
<feature type="compositionally biased region" description="Acidic residues" evidence="11">
    <location>
        <begin position="189"/>
        <end position="201"/>
    </location>
</feature>
<gene>
    <name evidence="10" type="primary">engB</name>
    <name evidence="13" type="ORF">FHS28_002780</name>
</gene>
<evidence type="ECO:0000256" key="1">
    <source>
        <dbReference type="ARBA" id="ARBA00001946"/>
    </source>
</evidence>
<evidence type="ECO:0000256" key="7">
    <source>
        <dbReference type="ARBA" id="ARBA00023134"/>
    </source>
</evidence>
<dbReference type="PROSITE" id="PS51706">
    <property type="entry name" value="G_ENGB"/>
    <property type="match status" value="1"/>
</dbReference>
<dbReference type="Proteomes" id="UP000574369">
    <property type="component" value="Unassembled WGS sequence"/>
</dbReference>
<feature type="compositionally biased region" description="Low complexity" evidence="11">
    <location>
        <begin position="48"/>
        <end position="68"/>
    </location>
</feature>
<comment type="similarity">
    <text evidence="2 10">Belongs to the TRAFAC class TrmE-Era-EngA-EngB-Septin-like GTPase superfamily. EngB GTPase family.</text>
</comment>
<dbReference type="Gene3D" id="3.40.50.300">
    <property type="entry name" value="P-loop containing nucleotide triphosphate hydrolases"/>
    <property type="match status" value="1"/>
</dbReference>
<evidence type="ECO:0000256" key="2">
    <source>
        <dbReference type="ARBA" id="ARBA00009638"/>
    </source>
</evidence>
<keyword evidence="4" id="KW-0479">Metal-binding</keyword>
<dbReference type="PANTHER" id="PTHR11649:SF13">
    <property type="entry name" value="ENGB-TYPE G DOMAIN-CONTAINING PROTEIN"/>
    <property type="match status" value="1"/>
</dbReference>
<comment type="caution">
    <text evidence="13">The sequence shown here is derived from an EMBL/GenBank/DDBJ whole genome shotgun (WGS) entry which is preliminary data.</text>
</comment>
<keyword evidence="7 10" id="KW-0342">GTP-binding</keyword>
<dbReference type="CDD" id="cd01876">
    <property type="entry name" value="YihA_EngB"/>
    <property type="match status" value="1"/>
</dbReference>
<comment type="cofactor">
    <cofactor evidence="1">
        <name>Mg(2+)</name>
        <dbReference type="ChEBI" id="CHEBI:18420"/>
    </cofactor>
</comment>
<feature type="compositionally biased region" description="Low complexity" evidence="11">
    <location>
        <begin position="23"/>
        <end position="38"/>
    </location>
</feature>
<evidence type="ECO:0000256" key="3">
    <source>
        <dbReference type="ARBA" id="ARBA00022618"/>
    </source>
</evidence>
<accession>A0ABR6GTF1</accession>
<keyword evidence="8 10" id="KW-0717">Septation</keyword>
<dbReference type="InterPro" id="IPR027417">
    <property type="entry name" value="P-loop_NTPase"/>
</dbReference>
<feature type="domain" description="EngB-type G" evidence="12">
    <location>
        <begin position="218"/>
        <end position="403"/>
    </location>
</feature>